<dbReference type="InterPro" id="IPR007109">
    <property type="entry name" value="Brix"/>
</dbReference>
<gene>
    <name evidence="7" type="ORF">RNJ44_03597</name>
</gene>
<sequence length="351" mass="40245">MIRTVKPKNARAKRALEKKESKLVENTKQALFIPGQTSNKALHDIMVDLSALKKPDIKRFNKKNNVLPFEDPEPLEFFSEKNDASLLVLATNSKKRKNNLTFVRTFGYKIYDMIELQIAENFKLLSDFRKRTFTVGLKPMFSFQGSAFETHPVYKHVKSLFLDFFRGQVTDLADVAGLQHVVSVTIQGDFQEGEPLPNVLFRVYKLRTYRSEQGGKTLPRVELDEVGPRLDFKIGRVRTPSPELEKEAYKRAKQTEVKVKKNVEIDGMGDKLGRIHMGKQDLNKMQTRKMKGLKSKFDQDGDEEGDEEDYLNDSEGDLNGDISEQEDTFGEDFVTADDIDEEPAPKKQRKN</sequence>
<evidence type="ECO:0000256" key="3">
    <source>
        <dbReference type="ARBA" id="ARBA00023242"/>
    </source>
</evidence>
<dbReference type="PANTHER" id="PTHR12728:SF0">
    <property type="entry name" value="RIBOSOME PRODUCTION FACTOR 2 HOMOLOG"/>
    <property type="match status" value="1"/>
</dbReference>
<evidence type="ECO:0000256" key="4">
    <source>
        <dbReference type="RuleBase" id="RU367086"/>
    </source>
</evidence>
<evidence type="ECO:0000313" key="7">
    <source>
        <dbReference type="EMBL" id="KAL3233557.1"/>
    </source>
</evidence>
<keyword evidence="8" id="KW-1185">Reference proteome</keyword>
<dbReference type="PANTHER" id="PTHR12728">
    <property type="entry name" value="BRIX DOMAIN CONTAINING PROTEIN"/>
    <property type="match status" value="1"/>
</dbReference>
<comment type="similarity">
    <text evidence="2 4">Belongs to the RPF2 family.</text>
</comment>
<feature type="compositionally biased region" description="Acidic residues" evidence="5">
    <location>
        <begin position="300"/>
        <end position="342"/>
    </location>
</feature>
<dbReference type="SMART" id="SM00879">
    <property type="entry name" value="Brix"/>
    <property type="match status" value="1"/>
</dbReference>
<comment type="caution">
    <text evidence="7">The sequence shown here is derived from an EMBL/GenBank/DDBJ whole genome shotgun (WGS) entry which is preliminary data.</text>
</comment>
<evidence type="ECO:0000259" key="6">
    <source>
        <dbReference type="PROSITE" id="PS50833"/>
    </source>
</evidence>
<name>A0ABR4NXV9_9SACH</name>
<feature type="region of interest" description="Disordered" evidence="5">
    <location>
        <begin position="288"/>
        <end position="351"/>
    </location>
</feature>
<dbReference type="Pfam" id="PF04427">
    <property type="entry name" value="Brix"/>
    <property type="match status" value="1"/>
</dbReference>
<reference evidence="7 8" key="1">
    <citation type="submission" date="2024-05" db="EMBL/GenBank/DDBJ databases">
        <title>Long read based assembly of the Candida bracarensis genome reveals expanded adhesin content.</title>
        <authorList>
            <person name="Marcet-Houben M."/>
            <person name="Ksiezopolska E."/>
            <person name="Gabaldon T."/>
        </authorList>
    </citation>
    <scope>NUCLEOTIDE SEQUENCE [LARGE SCALE GENOMIC DNA]</scope>
    <source>
        <strain evidence="7 8">CBM6</strain>
    </source>
</reference>
<dbReference type="InterPro" id="IPR039770">
    <property type="entry name" value="Rpf2"/>
</dbReference>
<protein>
    <recommendedName>
        <fullName evidence="4">Ribosome production factor 2 homolog</fullName>
    </recommendedName>
    <alternativeName>
        <fullName evidence="4">Ribosome biogenesis protein RPF2 homolog</fullName>
    </alternativeName>
</protein>
<evidence type="ECO:0000256" key="5">
    <source>
        <dbReference type="SAM" id="MobiDB-lite"/>
    </source>
</evidence>
<evidence type="ECO:0000256" key="2">
    <source>
        <dbReference type="ARBA" id="ARBA00010782"/>
    </source>
</evidence>
<feature type="domain" description="Brix" evidence="6">
    <location>
        <begin position="28"/>
        <end position="243"/>
    </location>
</feature>
<dbReference type="EMBL" id="JBEVYD010000004">
    <property type="protein sequence ID" value="KAL3233557.1"/>
    <property type="molecule type" value="Genomic_DNA"/>
</dbReference>
<dbReference type="PROSITE" id="PS50833">
    <property type="entry name" value="BRIX"/>
    <property type="match status" value="1"/>
</dbReference>
<comment type="subcellular location">
    <subcellularLocation>
        <location evidence="1 4">Nucleus</location>
        <location evidence="1 4">Nucleolus</location>
    </subcellularLocation>
</comment>
<proteinExistence type="inferred from homology"/>
<accession>A0ABR4NXV9</accession>
<keyword evidence="3 4" id="KW-0539">Nucleus</keyword>
<evidence type="ECO:0000313" key="8">
    <source>
        <dbReference type="Proteomes" id="UP001623330"/>
    </source>
</evidence>
<evidence type="ECO:0000256" key="1">
    <source>
        <dbReference type="ARBA" id="ARBA00004604"/>
    </source>
</evidence>
<organism evidence="7 8">
    <name type="scientific">Nakaseomyces bracarensis</name>
    <dbReference type="NCBI Taxonomy" id="273131"/>
    <lineage>
        <taxon>Eukaryota</taxon>
        <taxon>Fungi</taxon>
        <taxon>Dikarya</taxon>
        <taxon>Ascomycota</taxon>
        <taxon>Saccharomycotina</taxon>
        <taxon>Saccharomycetes</taxon>
        <taxon>Saccharomycetales</taxon>
        <taxon>Saccharomycetaceae</taxon>
        <taxon>Nakaseomyces</taxon>
    </lineage>
</organism>
<dbReference type="Proteomes" id="UP001623330">
    <property type="component" value="Unassembled WGS sequence"/>
</dbReference>